<keyword evidence="11 15" id="KW-0234">DNA repair</keyword>
<dbReference type="InterPro" id="IPR014016">
    <property type="entry name" value="UvrD-like_ATP-bd"/>
</dbReference>
<gene>
    <name evidence="15 19" type="primary">recB</name>
    <name evidence="19" type="ORF">M9799_06985</name>
</gene>
<evidence type="ECO:0000256" key="16">
    <source>
        <dbReference type="PROSITE-ProRule" id="PRU00560"/>
    </source>
</evidence>
<feature type="region of interest" description="DNA-binding and helicase activity, interacts with RecC" evidence="15">
    <location>
        <begin position="1"/>
        <end position="873"/>
    </location>
</feature>
<feature type="binding site" evidence="16">
    <location>
        <begin position="20"/>
        <end position="27"/>
    </location>
    <ligand>
        <name>ATP</name>
        <dbReference type="ChEBI" id="CHEBI:30616"/>
    </ligand>
</feature>
<dbReference type="InterPro" id="IPR027417">
    <property type="entry name" value="P-loop_NTPase"/>
</dbReference>
<comment type="similarity">
    <text evidence="15">Belongs to the helicase family. UvrD subfamily.</text>
</comment>
<dbReference type="InterPro" id="IPR014017">
    <property type="entry name" value="DNA_helicase_UvrD-like_C"/>
</dbReference>
<evidence type="ECO:0000256" key="12">
    <source>
        <dbReference type="ARBA" id="ARBA00023235"/>
    </source>
</evidence>
<evidence type="ECO:0000256" key="2">
    <source>
        <dbReference type="ARBA" id="ARBA00022723"/>
    </source>
</evidence>
<accession>A0ABY6GCZ9</accession>
<comment type="catalytic activity">
    <reaction evidence="13 15">
        <text>Couples ATP hydrolysis with the unwinding of duplex DNA by translocating in the 3'-5' direction.</text>
        <dbReference type="EC" id="5.6.2.4"/>
    </reaction>
</comment>
<feature type="domain" description="UvrD-like helicase ATP-binding" evidence="17">
    <location>
        <begin position="1"/>
        <end position="469"/>
    </location>
</feature>
<evidence type="ECO:0000259" key="17">
    <source>
        <dbReference type="PROSITE" id="PS51198"/>
    </source>
</evidence>
<protein>
    <recommendedName>
        <fullName evidence="15">RecBCD enzyme subunit RecB</fullName>
        <ecNumber evidence="15">3.1.11.5</ecNumber>
        <ecNumber evidence="15">5.6.2.4</ecNumber>
    </recommendedName>
    <alternativeName>
        <fullName evidence="15">DNA 3'-5' helicase subunit RecB</fullName>
    </alternativeName>
    <alternativeName>
        <fullName evidence="15">Exonuclease V subunit RecB</fullName>
        <shortName evidence="15">ExoV subunit RecB</shortName>
    </alternativeName>
    <alternativeName>
        <fullName evidence="15">Helicase/nuclease RecBCD subunit RecB</fullName>
    </alternativeName>
</protein>
<dbReference type="InterPro" id="IPR011604">
    <property type="entry name" value="PDDEXK-like_dom_sf"/>
</dbReference>
<evidence type="ECO:0000256" key="5">
    <source>
        <dbReference type="ARBA" id="ARBA00022801"/>
    </source>
</evidence>
<evidence type="ECO:0000256" key="3">
    <source>
        <dbReference type="ARBA" id="ARBA00022741"/>
    </source>
</evidence>
<evidence type="ECO:0000256" key="13">
    <source>
        <dbReference type="ARBA" id="ARBA00034617"/>
    </source>
</evidence>
<dbReference type="PANTHER" id="PTHR11070">
    <property type="entry name" value="UVRD / RECB / PCRA DNA HELICASE FAMILY MEMBER"/>
    <property type="match status" value="1"/>
</dbReference>
<dbReference type="Pfam" id="PF13361">
    <property type="entry name" value="UvrD_C"/>
    <property type="match status" value="1"/>
</dbReference>
<dbReference type="GO" id="GO:0008854">
    <property type="term" value="F:exodeoxyribonuclease V activity"/>
    <property type="evidence" value="ECO:0007669"/>
    <property type="project" value="UniProtKB-EC"/>
</dbReference>
<comment type="domain">
    <text evidence="15">The N-terminal DNA-binding domain is a ssDNA-dependent ATPase and has ATP-dependent 3'-5' helicase function. This domain interacts with RecC.</text>
</comment>
<dbReference type="InterPro" id="IPR038726">
    <property type="entry name" value="PDDEXK_AddAB-type"/>
</dbReference>
<evidence type="ECO:0000256" key="10">
    <source>
        <dbReference type="ARBA" id="ARBA00023125"/>
    </source>
</evidence>
<dbReference type="EC" id="3.1.11.5" evidence="15"/>
<dbReference type="RefSeq" id="WP_231043140.1">
    <property type="nucleotide sequence ID" value="NZ_CP106881.1"/>
</dbReference>
<keyword evidence="1 15" id="KW-0540">Nuclease</keyword>
<organism evidence="19 20">
    <name type="scientific">Comamonas endophytica</name>
    <dbReference type="NCBI Taxonomy" id="2949090"/>
    <lineage>
        <taxon>Bacteria</taxon>
        <taxon>Pseudomonadati</taxon>
        <taxon>Pseudomonadota</taxon>
        <taxon>Betaproteobacteria</taxon>
        <taxon>Burkholderiales</taxon>
        <taxon>Comamonadaceae</taxon>
        <taxon>Comamonas</taxon>
    </lineage>
</organism>
<evidence type="ECO:0000259" key="18">
    <source>
        <dbReference type="PROSITE" id="PS51217"/>
    </source>
</evidence>
<dbReference type="Pfam" id="PF00580">
    <property type="entry name" value="UvrD-helicase"/>
    <property type="match status" value="1"/>
</dbReference>
<evidence type="ECO:0000256" key="6">
    <source>
        <dbReference type="ARBA" id="ARBA00022806"/>
    </source>
</evidence>
<feature type="active site" description="For nuclease activity" evidence="15">
    <location>
        <position position="1129"/>
    </location>
</feature>
<feature type="binding site" evidence="15">
    <location>
        <position position="1001"/>
    </location>
    <ligand>
        <name>Mg(2+)</name>
        <dbReference type="ChEBI" id="CHEBI:18420"/>
    </ligand>
</feature>
<dbReference type="Gene3D" id="3.90.320.10">
    <property type="match status" value="1"/>
</dbReference>
<feature type="binding site" evidence="15">
    <location>
        <position position="1116"/>
    </location>
    <ligand>
        <name>Mg(2+)</name>
        <dbReference type="ChEBI" id="CHEBI:18420"/>
    </ligand>
</feature>
<dbReference type="InterPro" id="IPR004586">
    <property type="entry name" value="RecB"/>
</dbReference>
<dbReference type="EC" id="5.6.2.4" evidence="15"/>
<keyword evidence="4 15" id="KW-0227">DNA damage</keyword>
<keyword evidence="6 15" id="KW-0347">Helicase</keyword>
<reference evidence="19" key="1">
    <citation type="submission" date="2022-09" db="EMBL/GenBank/DDBJ databases">
        <title>The complete genome of Acidovorax sp. 5MLIR.</title>
        <authorList>
            <person name="Liu L."/>
            <person name="Yue J."/>
            <person name="Yang F."/>
            <person name="Yuan J."/>
            <person name="Li L."/>
        </authorList>
    </citation>
    <scope>NUCLEOTIDE SEQUENCE</scope>
    <source>
        <strain evidence="19">5MLIR</strain>
    </source>
</reference>
<keyword evidence="7 15" id="KW-0269">Exonuclease</keyword>
<dbReference type="PROSITE" id="PS51198">
    <property type="entry name" value="UVRD_HELICASE_ATP_BIND"/>
    <property type="match status" value="1"/>
</dbReference>
<comment type="catalytic activity">
    <reaction evidence="15">
        <text>Exonucleolytic cleavage (in the presence of ATP) in either 5'- to 3'- or 3'- to 5'-direction to yield 5'-phosphooligonucleotides.</text>
        <dbReference type="EC" id="3.1.11.5"/>
    </reaction>
</comment>
<keyword evidence="10 15" id="KW-0238">DNA-binding</keyword>
<keyword evidence="3 15" id="KW-0547">Nucleotide-binding</keyword>
<dbReference type="PROSITE" id="PS51217">
    <property type="entry name" value="UVRD_HELICASE_CTER"/>
    <property type="match status" value="1"/>
</dbReference>
<name>A0ABY6GCZ9_9BURK</name>
<dbReference type="Proteomes" id="UP001162800">
    <property type="component" value="Chromosome"/>
</dbReference>
<dbReference type="Gene3D" id="3.40.50.300">
    <property type="entry name" value="P-loop containing nucleotide triphosphate hydrolases"/>
    <property type="match status" value="2"/>
</dbReference>
<dbReference type="SUPFAM" id="SSF52540">
    <property type="entry name" value="P-loop containing nucleoside triphosphate hydrolases"/>
    <property type="match status" value="1"/>
</dbReference>
<comment type="domain">
    <text evidence="15">The C-terminal domain has nuclease activity and interacts with RecD. It interacts with RecA, facilitating its loading onto ssDNA.</text>
</comment>
<dbReference type="PANTHER" id="PTHR11070:SF23">
    <property type="entry name" value="RECBCD ENZYME SUBUNIT RECB"/>
    <property type="match status" value="1"/>
</dbReference>
<evidence type="ECO:0000256" key="9">
    <source>
        <dbReference type="ARBA" id="ARBA00022842"/>
    </source>
</evidence>
<keyword evidence="2 15" id="KW-0479">Metal-binding</keyword>
<evidence type="ECO:0000313" key="20">
    <source>
        <dbReference type="Proteomes" id="UP001162800"/>
    </source>
</evidence>
<comment type="subunit">
    <text evidence="15">Heterotrimer of RecB, RecC and RecD. All subunits contribute to DNA-binding. Interacts with RecA.</text>
</comment>
<evidence type="ECO:0000313" key="19">
    <source>
        <dbReference type="EMBL" id="UYG52962.1"/>
    </source>
</evidence>
<dbReference type="EMBL" id="CP106881">
    <property type="protein sequence ID" value="UYG52962.1"/>
    <property type="molecule type" value="Genomic_DNA"/>
</dbReference>
<keyword evidence="20" id="KW-1185">Reference proteome</keyword>
<comment type="function">
    <text evidence="15">A helicase/nuclease that prepares dsDNA breaks (DSB) for recombinational DNA repair. Binds to DSBs and unwinds DNA via a highly rapid and processive ATP-dependent bidirectional helicase activity. Unwinds dsDNA until it encounters a Chi (crossover hotspot instigator) sequence from the 3' direction. Cuts ssDNA a few nucleotides 3' to the Chi site. The properties and activities of the enzyme are changed at Chi. The Chi-altered holoenzyme produces a long 3'-ssDNA overhang and facilitates RecA-binding to the ssDNA for homologous DNA recombination and repair. Holoenzyme degrades any linearized DNA that is unable to undergo homologous recombination. In the holoenzyme this subunit contributes ATPase, 3'-5' helicase, exonuclease activity and loads RecA onto ssDNA.</text>
</comment>
<dbReference type="InterPro" id="IPR000212">
    <property type="entry name" value="DNA_helicase_UvrD/REP"/>
</dbReference>
<dbReference type="Gene3D" id="1.10.3170.10">
    <property type="entry name" value="Recbcd, chain B, domain 2"/>
    <property type="match status" value="1"/>
</dbReference>
<comment type="catalytic activity">
    <reaction evidence="14 15">
        <text>ATP + H2O = ADP + phosphate + H(+)</text>
        <dbReference type="Rhea" id="RHEA:13065"/>
        <dbReference type="ChEBI" id="CHEBI:15377"/>
        <dbReference type="ChEBI" id="CHEBI:15378"/>
        <dbReference type="ChEBI" id="CHEBI:30616"/>
        <dbReference type="ChEBI" id="CHEBI:43474"/>
        <dbReference type="ChEBI" id="CHEBI:456216"/>
        <dbReference type="EC" id="5.6.2.4"/>
    </reaction>
</comment>
<evidence type="ECO:0000256" key="1">
    <source>
        <dbReference type="ARBA" id="ARBA00022722"/>
    </source>
</evidence>
<keyword evidence="9 15" id="KW-0460">Magnesium</keyword>
<keyword evidence="12 15" id="KW-0413">Isomerase</keyword>
<dbReference type="InterPro" id="IPR011335">
    <property type="entry name" value="Restrct_endonuc-II-like"/>
</dbReference>
<evidence type="ECO:0000256" key="15">
    <source>
        <dbReference type="HAMAP-Rule" id="MF_01485"/>
    </source>
</evidence>
<evidence type="ECO:0000256" key="11">
    <source>
        <dbReference type="ARBA" id="ARBA00023204"/>
    </source>
</evidence>
<dbReference type="NCBIfam" id="TIGR00609">
    <property type="entry name" value="recB"/>
    <property type="match status" value="1"/>
</dbReference>
<keyword evidence="5 15" id="KW-0378">Hydrolase</keyword>
<sequence length="1232" mass="135449">MSHVLNARDFPLWGSRLIEASAGTGKTWTIAALYLRLVLGHGEENAHPRALMPPEILVMTFTRAATRELSDRIRARLTEAVQCFRGEREPAEHDQLLQGLLADHPEGTARTQAAWRLAMAAEAMDDAAVFTIDAWCQRMLREHAFDSGNLFDEELAADEEQLRRDAVQDYWRQQCYPLDGEPLDAVLGIWSGLDALLKDMHSLLDQEIDPAAGEGSLGECVQAAQAERAVALTALAEGWGARAQSLRDWLDAQVADHGAHWDGRKLAPRNYTGWLQGVIDWAEDPLQVELALTDSARHRLSSEGLLEARKKGAPSLALPSGFEALQQLLADHARLPALGGRLRLHAAARVLQRLAQLKRQQGTFGFADLLQRLDRALAGDSGATLCARIKSQYPVALIDEFQDTSPLQYRLFDRIYRTPDNDAQTALLLIGDPKQSIYGFRGADIYSYLQARSATAGRHYVLGTNYRSTQALVDAVNHWFGQAERRDGAGAFMFRNGDAAANPLPFLPVQAQGRKEVFRDGQGPVAALQLQVELDAMQTPKRAQRGFAARCAEQIVQWLNDPEAGFAEPGKPLARLRPADIAVLVRTGSEARSVRRELGARGVASVYLSDNESVFAGSEAQDLVLWLQAVAAPRDARAVRAGLATRLLDLSLDELGWLAADDEAFDARCEQLRALQGVWLGQGVLAMLRQTLHQFDLPARWLADTGGERRLTNYLHLAELLQTASAQLEGEQALIRWLATQCAGEGSHSDAQIVRLESDADLVKVVTVHKSKGLEYPLVFLPFACSFREINRRMDRFVSLPQPGGGRALRLDYDDDELAQADDERLREDLRLLYVALTRARHALWLGVPMLQAARSKASTCLNHRCATGYTLAGPEARTPDDWRALLQELDAGTAGLRWQPVQDAPGRSRLRAREAPAPLLDAPHYAAQFDRRWGIGSFSSLVRALAASALPVSPVPQQQPADDERPIEADAPAAAVAAPAAQGAVWHRFMKGPVIGNWVHDELEWLAGEDFALEADGNGPLAQRLLQRSARAGRSAQGADLVQWLAAVVHHPLEPLGVPLSGLDQVLPEMEFWLPAEQLPAPRIDALCQQHLLPGQPRPALPARQLHGMLMGFADLVFEQDGRYWVLDYKTNFLGRDGAAYGAQALADAMLAHRYDVQAALYLLALHRLLQSRLGDDYDPQQHLGGALYFFVRGIDGPAQGMHVVPPSLELLDALGALLDAPDLEMEARLP</sequence>
<feature type="domain" description="UvrD-like helicase C-terminal" evidence="18">
    <location>
        <begin position="495"/>
        <end position="773"/>
    </location>
</feature>
<evidence type="ECO:0000256" key="4">
    <source>
        <dbReference type="ARBA" id="ARBA00022763"/>
    </source>
</evidence>
<dbReference type="Gene3D" id="1.10.486.10">
    <property type="entry name" value="PCRA, domain 4"/>
    <property type="match status" value="1"/>
</dbReference>
<dbReference type="CDD" id="cd22352">
    <property type="entry name" value="RecB_C-like"/>
    <property type="match status" value="1"/>
</dbReference>
<evidence type="ECO:0000256" key="7">
    <source>
        <dbReference type="ARBA" id="ARBA00022839"/>
    </source>
</evidence>
<proteinExistence type="inferred from homology"/>
<evidence type="ECO:0000256" key="14">
    <source>
        <dbReference type="ARBA" id="ARBA00048988"/>
    </source>
</evidence>
<comment type="cofactor">
    <cofactor evidence="15">
        <name>Mg(2+)</name>
        <dbReference type="ChEBI" id="CHEBI:18420"/>
    </cofactor>
    <text evidence="15">Binds 1 Mg(2+) ion per subunit.</text>
</comment>
<feature type="binding site" evidence="15">
    <location>
        <position position="1129"/>
    </location>
    <ligand>
        <name>Mg(2+)</name>
        <dbReference type="ChEBI" id="CHEBI:18420"/>
    </ligand>
</feature>
<dbReference type="Pfam" id="PF12705">
    <property type="entry name" value="PDDEXK_1"/>
    <property type="match status" value="1"/>
</dbReference>
<comment type="miscellaneous">
    <text evidence="15">In the RecBCD complex, RecB has a slow 3'-5' helicase, an exonuclease activity and loads RecA onto ssDNA, RecD has a fast 5'-3' helicase activity, while RecC stimulates the ATPase and processivity of the RecB helicase and contributes to recognition of the Chi site.</text>
</comment>
<feature type="region of interest" description="Nuclease activity, interacts with RecD and RecA" evidence="15">
    <location>
        <begin position="933"/>
        <end position="1232"/>
    </location>
</feature>
<evidence type="ECO:0000256" key="8">
    <source>
        <dbReference type="ARBA" id="ARBA00022840"/>
    </source>
</evidence>
<dbReference type="SUPFAM" id="SSF52980">
    <property type="entry name" value="Restriction endonuclease-like"/>
    <property type="match status" value="1"/>
</dbReference>
<keyword evidence="8 15" id="KW-0067">ATP-binding</keyword>
<dbReference type="HAMAP" id="MF_01485">
    <property type="entry name" value="RecB"/>
    <property type="match status" value="1"/>
</dbReference>